<keyword evidence="2" id="KW-1185">Reference proteome</keyword>
<accession>A0ACD3AWZ0</accession>
<name>A0ACD3AWZ0_9AGAR</name>
<evidence type="ECO:0000313" key="1">
    <source>
        <dbReference type="EMBL" id="TFK70070.1"/>
    </source>
</evidence>
<reference evidence="1 2" key="1">
    <citation type="journal article" date="2019" name="Nat. Ecol. Evol.">
        <title>Megaphylogeny resolves global patterns of mushroom evolution.</title>
        <authorList>
            <person name="Varga T."/>
            <person name="Krizsan K."/>
            <person name="Foldi C."/>
            <person name="Dima B."/>
            <person name="Sanchez-Garcia M."/>
            <person name="Sanchez-Ramirez S."/>
            <person name="Szollosi G.J."/>
            <person name="Szarkandi J.G."/>
            <person name="Papp V."/>
            <person name="Albert L."/>
            <person name="Andreopoulos W."/>
            <person name="Angelini C."/>
            <person name="Antonin V."/>
            <person name="Barry K.W."/>
            <person name="Bougher N.L."/>
            <person name="Buchanan P."/>
            <person name="Buyck B."/>
            <person name="Bense V."/>
            <person name="Catcheside P."/>
            <person name="Chovatia M."/>
            <person name="Cooper J."/>
            <person name="Damon W."/>
            <person name="Desjardin D."/>
            <person name="Finy P."/>
            <person name="Geml J."/>
            <person name="Haridas S."/>
            <person name="Hughes K."/>
            <person name="Justo A."/>
            <person name="Karasinski D."/>
            <person name="Kautmanova I."/>
            <person name="Kiss B."/>
            <person name="Kocsube S."/>
            <person name="Kotiranta H."/>
            <person name="LaButti K.M."/>
            <person name="Lechner B.E."/>
            <person name="Liimatainen K."/>
            <person name="Lipzen A."/>
            <person name="Lukacs Z."/>
            <person name="Mihaltcheva S."/>
            <person name="Morgado L.N."/>
            <person name="Niskanen T."/>
            <person name="Noordeloos M.E."/>
            <person name="Ohm R.A."/>
            <person name="Ortiz-Santana B."/>
            <person name="Ovrebo C."/>
            <person name="Racz N."/>
            <person name="Riley R."/>
            <person name="Savchenko A."/>
            <person name="Shiryaev A."/>
            <person name="Soop K."/>
            <person name="Spirin V."/>
            <person name="Szebenyi C."/>
            <person name="Tomsovsky M."/>
            <person name="Tulloss R.E."/>
            <person name="Uehling J."/>
            <person name="Grigoriev I.V."/>
            <person name="Vagvolgyi C."/>
            <person name="Papp T."/>
            <person name="Martin F.M."/>
            <person name="Miettinen O."/>
            <person name="Hibbett D.S."/>
            <person name="Nagy L.G."/>
        </authorList>
    </citation>
    <scope>NUCLEOTIDE SEQUENCE [LARGE SCALE GENOMIC DNA]</scope>
    <source>
        <strain evidence="1 2">NL-1719</strain>
    </source>
</reference>
<sequence length="270" mass="30010">MTSTTGKTLSLEIDFPAPWFKSKHGSFRLDDVSYPFDESNLTRLAGDAGYAKCVMFAQLRERHQLKVTYGKSSCQVGRSGSINIDQPLLHYYREVFLPVSNLNNHDEQPDDNSSSQPLSTANIPRDHIVHQSDAIIPLGDGYTVKVQVSRNEDVGGSRSEVYDDFPATAQFNREDSQEALPLYMTPRMLAFGPGSIIYMEDLLQPTRSSLSNAPRVLGTQVRLLAIPRRPYRLGAGGTIAEQRLANARRLLGDPTLDGTKKCIQRHQSNG</sequence>
<gene>
    <name evidence="1" type="ORF">BDN72DRAFT_569765</name>
</gene>
<proteinExistence type="predicted"/>
<dbReference type="Proteomes" id="UP000308600">
    <property type="component" value="Unassembled WGS sequence"/>
</dbReference>
<protein>
    <submittedName>
        <fullName evidence="1">Uncharacterized protein</fullName>
    </submittedName>
</protein>
<organism evidence="1 2">
    <name type="scientific">Pluteus cervinus</name>
    <dbReference type="NCBI Taxonomy" id="181527"/>
    <lineage>
        <taxon>Eukaryota</taxon>
        <taxon>Fungi</taxon>
        <taxon>Dikarya</taxon>
        <taxon>Basidiomycota</taxon>
        <taxon>Agaricomycotina</taxon>
        <taxon>Agaricomycetes</taxon>
        <taxon>Agaricomycetidae</taxon>
        <taxon>Agaricales</taxon>
        <taxon>Pluteineae</taxon>
        <taxon>Pluteaceae</taxon>
        <taxon>Pluteus</taxon>
    </lineage>
</organism>
<dbReference type="EMBL" id="ML208319">
    <property type="protein sequence ID" value="TFK70070.1"/>
    <property type="molecule type" value="Genomic_DNA"/>
</dbReference>
<evidence type="ECO:0000313" key="2">
    <source>
        <dbReference type="Proteomes" id="UP000308600"/>
    </source>
</evidence>